<dbReference type="InterPro" id="IPR033562">
    <property type="entry name" value="PLPL"/>
</dbReference>
<dbReference type="GO" id="GO:0019433">
    <property type="term" value="P:triglyceride catabolic process"/>
    <property type="evidence" value="ECO:0007669"/>
    <property type="project" value="TreeGrafter"/>
</dbReference>
<feature type="compositionally biased region" description="Basic and acidic residues" evidence="3">
    <location>
        <begin position="310"/>
        <end position="325"/>
    </location>
</feature>
<accession>A0A7T8GW79</accession>
<feature type="domain" description="PNPLA" evidence="4">
    <location>
        <begin position="21"/>
        <end position="166"/>
    </location>
</feature>
<proteinExistence type="predicted"/>
<evidence type="ECO:0000313" key="6">
    <source>
        <dbReference type="Proteomes" id="UP000595437"/>
    </source>
</evidence>
<feature type="short sequence motif" description="DGA/G" evidence="2">
    <location>
        <begin position="153"/>
        <end position="155"/>
    </location>
</feature>
<dbReference type="InterPro" id="IPR016035">
    <property type="entry name" value="Acyl_Trfase/lysoPLipase"/>
</dbReference>
<evidence type="ECO:0000256" key="2">
    <source>
        <dbReference type="PROSITE-ProRule" id="PRU01161"/>
    </source>
</evidence>
<feature type="short sequence motif" description="GXGXXG" evidence="2">
    <location>
        <begin position="25"/>
        <end position="30"/>
    </location>
</feature>
<feature type="active site" description="Nucleophile" evidence="2">
    <location>
        <position position="56"/>
    </location>
</feature>
<dbReference type="OrthoDB" id="197155at2759"/>
<reference evidence="6" key="1">
    <citation type="submission" date="2021-01" db="EMBL/GenBank/DDBJ databases">
        <title>Caligus Genome Assembly.</title>
        <authorList>
            <person name="Gallardo-Escarate C."/>
        </authorList>
    </citation>
    <scope>NUCLEOTIDE SEQUENCE [LARGE SCALE GENOMIC DNA]</scope>
</reference>
<evidence type="ECO:0000256" key="1">
    <source>
        <dbReference type="ARBA" id="ARBA00023098"/>
    </source>
</evidence>
<feature type="short sequence motif" description="GXSXG" evidence="2">
    <location>
        <begin position="54"/>
        <end position="58"/>
    </location>
</feature>
<sequence>MTTLSLSVKMKTEKGNEPQNLSFAGCGFLGIYHVGVSAAMRQYAPHLIFDKISGASQGPWPPSVSSRALPCGTWQTKSSQPALCAAHTSNVHELVNGRLHISVTRVYDGKNVIISNFVSKKELIEVRAVVASSFIPIFSGIMPYRYRGIRVIDGGFSVNAPKLDDGTITVSPFRETSPFVPRTLSSPQQWRANNCDDIQRYHMLLRVTNREEEEAYNEKKGDYDLPPTLLFFLYFTEIGHNISIENINRIVRVLYPPPPGVLAELCSEGFRDAIAYLQKHNLISCNRCLCTISSIYSKNNSELMQKSEDLRKNEMEASPHKHDSAFEGDCQQCQDEIE</sequence>
<keyword evidence="2" id="KW-0442">Lipid degradation</keyword>
<organism evidence="5 6">
    <name type="scientific">Caligus rogercresseyi</name>
    <name type="common">Sea louse</name>
    <dbReference type="NCBI Taxonomy" id="217165"/>
    <lineage>
        <taxon>Eukaryota</taxon>
        <taxon>Metazoa</taxon>
        <taxon>Ecdysozoa</taxon>
        <taxon>Arthropoda</taxon>
        <taxon>Crustacea</taxon>
        <taxon>Multicrustacea</taxon>
        <taxon>Hexanauplia</taxon>
        <taxon>Copepoda</taxon>
        <taxon>Siphonostomatoida</taxon>
        <taxon>Caligidae</taxon>
        <taxon>Caligus</taxon>
    </lineage>
</organism>
<dbReference type="Gene3D" id="3.40.1090.10">
    <property type="entry name" value="Cytosolic phospholipase A2 catalytic domain"/>
    <property type="match status" value="1"/>
</dbReference>
<feature type="non-terminal residue" evidence="5">
    <location>
        <position position="338"/>
    </location>
</feature>
<dbReference type="PANTHER" id="PTHR12406">
    <property type="entry name" value="CALCIUM-INDEPENDENT PHOSPHOLIPASE A2 IPLA2 -RELATED"/>
    <property type="match status" value="1"/>
</dbReference>
<protein>
    <recommendedName>
        <fullName evidence="4">PNPLA domain-containing protein</fullName>
    </recommendedName>
</protein>
<dbReference type="EMBL" id="CP045902">
    <property type="protein sequence ID" value="QQP38701.1"/>
    <property type="molecule type" value="Genomic_DNA"/>
</dbReference>
<evidence type="ECO:0000256" key="3">
    <source>
        <dbReference type="SAM" id="MobiDB-lite"/>
    </source>
</evidence>
<dbReference type="GO" id="GO:0004806">
    <property type="term" value="F:triacylglycerol lipase activity"/>
    <property type="evidence" value="ECO:0007669"/>
    <property type="project" value="TreeGrafter"/>
</dbReference>
<dbReference type="GO" id="GO:0005737">
    <property type="term" value="C:cytoplasm"/>
    <property type="evidence" value="ECO:0007669"/>
    <property type="project" value="TreeGrafter"/>
</dbReference>
<feature type="active site" description="Proton acceptor" evidence="2">
    <location>
        <position position="153"/>
    </location>
</feature>
<dbReference type="PANTHER" id="PTHR12406:SF41">
    <property type="entry name" value="BRUMMER, ISOFORM B-RELATED"/>
    <property type="match status" value="1"/>
</dbReference>
<name>A0A7T8GW79_CALRO</name>
<keyword evidence="2" id="KW-0378">Hydrolase</keyword>
<feature type="region of interest" description="Disordered" evidence="3">
    <location>
        <begin position="310"/>
        <end position="338"/>
    </location>
</feature>
<dbReference type="GO" id="GO:0005811">
    <property type="term" value="C:lipid droplet"/>
    <property type="evidence" value="ECO:0007669"/>
    <property type="project" value="TreeGrafter"/>
</dbReference>
<dbReference type="Proteomes" id="UP000595437">
    <property type="component" value="Chromosome 13"/>
</dbReference>
<keyword evidence="6" id="KW-1185">Reference proteome</keyword>
<dbReference type="InterPro" id="IPR002641">
    <property type="entry name" value="PNPLA_dom"/>
</dbReference>
<dbReference type="GO" id="GO:0055088">
    <property type="term" value="P:lipid homeostasis"/>
    <property type="evidence" value="ECO:0007669"/>
    <property type="project" value="TreeGrafter"/>
</dbReference>
<dbReference type="SUPFAM" id="SSF52151">
    <property type="entry name" value="FabD/lysophospholipase-like"/>
    <property type="match status" value="1"/>
</dbReference>
<evidence type="ECO:0000259" key="4">
    <source>
        <dbReference type="PROSITE" id="PS51635"/>
    </source>
</evidence>
<dbReference type="PROSITE" id="PS51635">
    <property type="entry name" value="PNPLA"/>
    <property type="match status" value="1"/>
</dbReference>
<dbReference type="AlphaFoldDB" id="A0A7T8GW79"/>
<evidence type="ECO:0000313" key="5">
    <source>
        <dbReference type="EMBL" id="QQP38701.1"/>
    </source>
</evidence>
<dbReference type="GO" id="GO:0016020">
    <property type="term" value="C:membrane"/>
    <property type="evidence" value="ECO:0007669"/>
    <property type="project" value="TreeGrafter"/>
</dbReference>
<gene>
    <name evidence="5" type="ORF">FKW44_019357</name>
</gene>
<keyword evidence="1 2" id="KW-0443">Lipid metabolism</keyword>